<dbReference type="PANTHER" id="PTHR42953">
    <property type="entry name" value="HIGH-AFFINITY ZINC UPTAKE SYSTEM PROTEIN ZNUA-RELATED"/>
    <property type="match status" value="1"/>
</dbReference>
<dbReference type="RefSeq" id="WP_031389252.1">
    <property type="nucleotide sequence ID" value="NZ_JPNB01000001.1"/>
</dbReference>
<evidence type="ECO:0000256" key="1">
    <source>
        <dbReference type="ARBA" id="ARBA00004196"/>
    </source>
</evidence>
<organism evidence="7 8">
    <name type="scientific">Kineothrix alysoides</name>
    <dbReference type="NCBI Taxonomy" id="1469948"/>
    <lineage>
        <taxon>Bacteria</taxon>
        <taxon>Bacillati</taxon>
        <taxon>Bacillota</taxon>
        <taxon>Clostridia</taxon>
        <taxon>Lachnospirales</taxon>
        <taxon>Lachnospiraceae</taxon>
        <taxon>Kineothrix</taxon>
    </lineage>
</organism>
<dbReference type="Proteomes" id="UP000295718">
    <property type="component" value="Unassembled WGS sequence"/>
</dbReference>
<dbReference type="InterPro" id="IPR006128">
    <property type="entry name" value="Lipoprotein_PsaA-like"/>
</dbReference>
<gene>
    <name evidence="7" type="ORF">EDD76_112102</name>
</gene>
<name>A0A4R1QXC9_9FIRM</name>
<comment type="similarity">
    <text evidence="5">Belongs to the bacterial solute-binding protein 9 family.</text>
</comment>
<dbReference type="STRING" id="1469948.GCA_000732725_00487"/>
<dbReference type="SUPFAM" id="SSF53807">
    <property type="entry name" value="Helical backbone' metal receptor"/>
    <property type="match status" value="1"/>
</dbReference>
<dbReference type="InterPro" id="IPR006129">
    <property type="entry name" value="AdhesinB"/>
</dbReference>
<sequence length="312" mass="33270">MNKKIKSLLGAVLSLTLLLAGCSAPAESAESSTDKLNVVATTTMLADLAIEIGGERITANGLMGPGIDPHLYQASAGDVSLMQKADVVLYNGLHLEGKMGEIFENLSTQGSTVICIENGLDESMLLAWENDSSVHDPHIWFDVSLWKQAAKTVTDGLTQADPKGKADYEANLEAYLEELDETDTYIRNRVTELSESQRVLVTAHDAFQYFGKAYGFEVRGLQGISTDAEAGTSDVSALADFIAERQIKAIFVESSVPPKTIEALQAAVKAKGFDVAIGGELYSDSLGGADSGAETYILTVKANIDTIVNALK</sequence>
<keyword evidence="3" id="KW-0479">Metal-binding</keyword>
<protein>
    <submittedName>
        <fullName evidence="7">Manganese/zinc/iron transport system substrate-binding protein</fullName>
    </submittedName>
</protein>
<proteinExistence type="inferred from homology"/>
<dbReference type="Gene3D" id="3.40.50.1980">
    <property type="entry name" value="Nitrogenase molybdenum iron protein domain"/>
    <property type="match status" value="2"/>
</dbReference>
<dbReference type="InterPro" id="IPR050492">
    <property type="entry name" value="Bact_metal-bind_prot9"/>
</dbReference>
<comment type="caution">
    <text evidence="7">The sequence shown here is derived from an EMBL/GenBank/DDBJ whole genome shotgun (WGS) entry which is preliminary data.</text>
</comment>
<dbReference type="GO" id="GO:0007155">
    <property type="term" value="P:cell adhesion"/>
    <property type="evidence" value="ECO:0007669"/>
    <property type="project" value="InterPro"/>
</dbReference>
<keyword evidence="2 5" id="KW-0813">Transport</keyword>
<dbReference type="OrthoDB" id="9810636at2"/>
<dbReference type="Pfam" id="PF01297">
    <property type="entry name" value="ZnuA"/>
    <property type="match status" value="1"/>
</dbReference>
<dbReference type="PANTHER" id="PTHR42953:SF1">
    <property type="entry name" value="METAL-BINDING PROTEIN HI_0362-RELATED"/>
    <property type="match status" value="1"/>
</dbReference>
<evidence type="ECO:0000256" key="4">
    <source>
        <dbReference type="ARBA" id="ARBA00022729"/>
    </source>
</evidence>
<dbReference type="PROSITE" id="PS51257">
    <property type="entry name" value="PROKAR_LIPOPROTEIN"/>
    <property type="match status" value="1"/>
</dbReference>
<feature type="chain" id="PRO_5020732402" evidence="6">
    <location>
        <begin position="29"/>
        <end position="312"/>
    </location>
</feature>
<dbReference type="InterPro" id="IPR006127">
    <property type="entry name" value="ZnuA-like"/>
</dbReference>
<keyword evidence="4 6" id="KW-0732">Signal</keyword>
<evidence type="ECO:0000256" key="2">
    <source>
        <dbReference type="ARBA" id="ARBA00022448"/>
    </source>
</evidence>
<dbReference type="GO" id="GO:0030001">
    <property type="term" value="P:metal ion transport"/>
    <property type="evidence" value="ECO:0007669"/>
    <property type="project" value="InterPro"/>
</dbReference>
<evidence type="ECO:0000256" key="5">
    <source>
        <dbReference type="RuleBase" id="RU003512"/>
    </source>
</evidence>
<evidence type="ECO:0000313" key="8">
    <source>
        <dbReference type="Proteomes" id="UP000295718"/>
    </source>
</evidence>
<evidence type="ECO:0000256" key="6">
    <source>
        <dbReference type="SAM" id="SignalP"/>
    </source>
</evidence>
<dbReference type="EMBL" id="SLUO01000012">
    <property type="protein sequence ID" value="TCL56274.1"/>
    <property type="molecule type" value="Genomic_DNA"/>
</dbReference>
<comment type="subcellular location">
    <subcellularLocation>
        <location evidence="1">Cell envelope</location>
    </subcellularLocation>
</comment>
<reference evidence="7 8" key="1">
    <citation type="submission" date="2019-03" db="EMBL/GenBank/DDBJ databases">
        <title>Genomic Encyclopedia of Type Strains, Phase IV (KMG-IV): sequencing the most valuable type-strain genomes for metagenomic binning, comparative biology and taxonomic classification.</title>
        <authorList>
            <person name="Goeker M."/>
        </authorList>
    </citation>
    <scope>NUCLEOTIDE SEQUENCE [LARGE SCALE GENOMIC DNA]</scope>
    <source>
        <strain evidence="7 8">DSM 100556</strain>
    </source>
</reference>
<dbReference type="GO" id="GO:0046872">
    <property type="term" value="F:metal ion binding"/>
    <property type="evidence" value="ECO:0007669"/>
    <property type="project" value="UniProtKB-KW"/>
</dbReference>
<evidence type="ECO:0000256" key="3">
    <source>
        <dbReference type="ARBA" id="ARBA00022723"/>
    </source>
</evidence>
<dbReference type="PRINTS" id="PR00690">
    <property type="entry name" value="ADHESNFAMILY"/>
</dbReference>
<evidence type="ECO:0000313" key="7">
    <source>
        <dbReference type="EMBL" id="TCL56274.1"/>
    </source>
</evidence>
<dbReference type="AlphaFoldDB" id="A0A4R1QXC9"/>
<dbReference type="GO" id="GO:0030313">
    <property type="term" value="C:cell envelope"/>
    <property type="evidence" value="ECO:0007669"/>
    <property type="project" value="UniProtKB-SubCell"/>
</dbReference>
<feature type="signal peptide" evidence="6">
    <location>
        <begin position="1"/>
        <end position="28"/>
    </location>
</feature>
<dbReference type="PRINTS" id="PR00691">
    <property type="entry name" value="ADHESINB"/>
</dbReference>
<keyword evidence="8" id="KW-1185">Reference proteome</keyword>
<accession>A0A4R1QXC9</accession>